<dbReference type="AlphaFoldDB" id="A0A7Z0PFY9"/>
<protein>
    <submittedName>
        <fullName evidence="1">ROK family protein</fullName>
    </submittedName>
</protein>
<dbReference type="EMBL" id="JABMKT010000036">
    <property type="protein sequence ID" value="NYV28349.1"/>
    <property type="molecule type" value="Genomic_DNA"/>
</dbReference>
<dbReference type="CDD" id="cd24068">
    <property type="entry name" value="ASKHA_NBD_ROK_FnNanK-like"/>
    <property type="match status" value="1"/>
</dbReference>
<proteinExistence type="predicted"/>
<reference evidence="1 2" key="1">
    <citation type="submission" date="2020-05" db="EMBL/GenBank/DDBJ databases">
        <title>Streptobacillus felis strain LHL191014123.</title>
        <authorList>
            <person name="Fawzy A."/>
            <person name="Rau J."/>
            <person name="Risse K."/>
            <person name="Schauerte N."/>
            <person name="Geiger C."/>
            <person name="Blom J."/>
            <person name="Imirzalioglu C."/>
            <person name="Falgenhauer J."/>
            <person name="Bach A."/>
            <person name="Herden C."/>
            <person name="Eisenberg T."/>
        </authorList>
    </citation>
    <scope>NUCLEOTIDE SEQUENCE [LARGE SCALE GENOMIC DNA]</scope>
    <source>
        <strain evidence="1 2">LHL191014123</strain>
    </source>
</reference>
<dbReference type="InterPro" id="IPR043129">
    <property type="entry name" value="ATPase_NBD"/>
</dbReference>
<evidence type="ECO:0000313" key="1">
    <source>
        <dbReference type="EMBL" id="NYV28349.1"/>
    </source>
</evidence>
<sequence>MKMKIVCFDIGGTNIKYAIVNDINNLDVKSIDTRVTKDDNHILEDILKIVEEHKDADAVGISTAGVVDSKKGEVIFSGPTIPKYAGTKFKKIIEEKYNIQTFVENDVNSAAFGEYSYSDYSGSMFMLTIGTGVGGSLILDGKVFSGASMTAGEIGYMPLNDGYFQDYASATFLTNYVSERLSKKVDGKYIFENAKNGDELCIDAIDKLVYNLCTGILNIIYMINPDNLVIGGGITAQGKYLEDKILEVLEKRIIGKQFKSNVRLANLKNSAGIYGIYSITRKEMK</sequence>
<dbReference type="PANTHER" id="PTHR18964:SF165">
    <property type="entry name" value="BETA-GLUCOSIDE KINASE"/>
    <property type="match status" value="1"/>
</dbReference>
<evidence type="ECO:0000313" key="2">
    <source>
        <dbReference type="Proteomes" id="UP000526184"/>
    </source>
</evidence>
<dbReference type="SUPFAM" id="SSF53067">
    <property type="entry name" value="Actin-like ATPase domain"/>
    <property type="match status" value="1"/>
</dbReference>
<dbReference type="PANTHER" id="PTHR18964">
    <property type="entry name" value="ROK (REPRESSOR, ORF, KINASE) FAMILY"/>
    <property type="match status" value="1"/>
</dbReference>
<keyword evidence="2" id="KW-1185">Reference proteome</keyword>
<dbReference type="InterPro" id="IPR000600">
    <property type="entry name" value="ROK"/>
</dbReference>
<organism evidence="1 2">
    <name type="scientific">Streptobacillus felis</name>
    <dbReference type="NCBI Taxonomy" id="1384509"/>
    <lineage>
        <taxon>Bacteria</taxon>
        <taxon>Fusobacteriati</taxon>
        <taxon>Fusobacteriota</taxon>
        <taxon>Fusobacteriia</taxon>
        <taxon>Fusobacteriales</taxon>
        <taxon>Leptotrichiaceae</taxon>
        <taxon>Streptobacillus</taxon>
    </lineage>
</organism>
<dbReference type="Pfam" id="PF00480">
    <property type="entry name" value="ROK"/>
    <property type="match status" value="1"/>
</dbReference>
<dbReference type="Proteomes" id="UP000526184">
    <property type="component" value="Unassembled WGS sequence"/>
</dbReference>
<dbReference type="Gene3D" id="3.30.420.40">
    <property type="match status" value="2"/>
</dbReference>
<accession>A0A7Z0PFY9</accession>
<name>A0A7Z0PFY9_9FUSO</name>
<comment type="caution">
    <text evidence="1">The sequence shown here is derived from an EMBL/GenBank/DDBJ whole genome shotgun (WGS) entry which is preliminary data.</text>
</comment>
<gene>
    <name evidence="1" type="ORF">HP397_05980</name>
</gene>